<keyword evidence="2" id="KW-0067">ATP-binding</keyword>
<dbReference type="GO" id="GO:0016787">
    <property type="term" value="F:hydrolase activity"/>
    <property type="evidence" value="ECO:0007669"/>
    <property type="project" value="UniProtKB-KW"/>
</dbReference>
<accession>A0A7E4W0J0</accession>
<proteinExistence type="predicted"/>
<dbReference type="SUPFAM" id="SSF52540">
    <property type="entry name" value="P-loop containing nucleoside triphosphate hydrolases"/>
    <property type="match status" value="1"/>
</dbReference>
<feature type="domain" description="Helicase C-terminal" evidence="5">
    <location>
        <begin position="203"/>
        <end position="375"/>
    </location>
</feature>
<dbReference type="Gene3D" id="3.40.50.300">
    <property type="entry name" value="P-loop containing nucleotide triphosphate hydrolases"/>
    <property type="match status" value="2"/>
</dbReference>
<dbReference type="Gene3D" id="1.20.120.1080">
    <property type="match status" value="1"/>
</dbReference>
<dbReference type="PROSITE" id="PS51194">
    <property type="entry name" value="HELICASE_CTER"/>
    <property type="match status" value="1"/>
</dbReference>
<name>A0A7E4W0J0_PANRE</name>
<feature type="region of interest" description="Disordered" evidence="3">
    <location>
        <begin position="865"/>
        <end position="884"/>
    </location>
</feature>
<dbReference type="WBParaSite" id="Pan_g5525.t1">
    <property type="protein sequence ID" value="Pan_g5525.t1"/>
    <property type="gene ID" value="Pan_g5525"/>
</dbReference>
<evidence type="ECO:0000259" key="5">
    <source>
        <dbReference type="PROSITE" id="PS51194"/>
    </source>
</evidence>
<dbReference type="InterPro" id="IPR014001">
    <property type="entry name" value="Helicase_ATP-bd"/>
</dbReference>
<dbReference type="Proteomes" id="UP000492821">
    <property type="component" value="Unassembled WGS sequence"/>
</dbReference>
<protein>
    <submittedName>
        <fullName evidence="7">Helicase C-terminal domain-containing protein</fullName>
    </submittedName>
</protein>
<dbReference type="GO" id="GO:0003723">
    <property type="term" value="F:RNA binding"/>
    <property type="evidence" value="ECO:0007669"/>
    <property type="project" value="TreeGrafter"/>
</dbReference>
<sequence>MDGNKMTISPSLTGFQGKSLSSPDWILALSRSIHVPQYLLKHGYTNIACTEPRKIACTALANRVTLESMNVFDKNIAYQTRFESTKTRATKLLFLTDTLLLRQMALDHDLKQYNVVILDEVHERHLSGDLLCSLLRDLVARRPDFRLIVMSATINLQLYQNFFKVAPVIEVPGRLHPIRLDYRPIVADPGAQSSVIDSAPYIKILEEISSVHPSAERGDVLIFLNGVAEISKLADALKEYNKLSGQWIILILHSQLSVREQNLVFDIAPKGIRKVILSTNIAEASVTIDGIRFVIDSGKANVNYYNAKLRVTRLVSEYISKASANQRKGRAGRTGPGVCYRLYSSDQYESMRDFTPAEIQRTNLETLVLQIGSMKLGIGALDFDYLERPCEGALTDAIRSLKAQRILFHDNECNLTPLGEIAAKLPLDVHVSKLLIFSTTVDLVEIALTLAAGFSMQSIFTNRSWNDDEKKKNREQLMSEEGDLVTLLGVYIRWLKLRRDGKDTVSWCQDLGVEESRLYEIVKARHQLKRILIDAKLIEDDRRDLESMSKAERRDEITNRKRVFAHRRDAQNSVAKRNRVLEVDRHYDDLADEPDEPSAEDMIQSLEFDLIKNRKELKKEIAGHRLTRDTYHLLELIIAFGLYPQCAFDVQNNEMNAAKKDVYVRTHARIFAAFHPNSSLSIYYHNEAEIREKKQTKGLLASTHVYVFGTFLETKNQYLCNVSRVMGLFFIVSARHVVRKENSIMCDGFIEFFFYNKQDAILIIRFVVKCRKYLFEAVNNKLQGLPVDIGDFARSVGAISRMTLPFKLVMHSNPYDPSLLPGVFDADGTPLFFDHDPSADLSHVNEEQMEEGNPDAALDVLVVNEEEEDEKVDDPEKTEDAPVRVRHCSECSEDIPITSNIEFLQHKRSHWRQ</sequence>
<evidence type="ECO:0000313" key="7">
    <source>
        <dbReference type="WBParaSite" id="Pan_g5525.t1"/>
    </source>
</evidence>
<dbReference type="PROSITE" id="PS51192">
    <property type="entry name" value="HELICASE_ATP_BIND_1"/>
    <property type="match status" value="1"/>
</dbReference>
<evidence type="ECO:0000256" key="2">
    <source>
        <dbReference type="ARBA" id="ARBA00022806"/>
    </source>
</evidence>
<evidence type="ECO:0000256" key="1">
    <source>
        <dbReference type="ARBA" id="ARBA00022801"/>
    </source>
</evidence>
<dbReference type="CDD" id="cd18791">
    <property type="entry name" value="SF2_C_RHA"/>
    <property type="match status" value="1"/>
</dbReference>
<reference evidence="6" key="1">
    <citation type="journal article" date="2013" name="Genetics">
        <title>The draft genome and transcriptome of Panagrellus redivivus are shaped by the harsh demands of a free-living lifestyle.</title>
        <authorList>
            <person name="Srinivasan J."/>
            <person name="Dillman A.R."/>
            <person name="Macchietto M.G."/>
            <person name="Heikkinen L."/>
            <person name="Lakso M."/>
            <person name="Fracchia K.M."/>
            <person name="Antoshechkin I."/>
            <person name="Mortazavi A."/>
            <person name="Wong G."/>
            <person name="Sternberg P.W."/>
        </authorList>
    </citation>
    <scope>NUCLEOTIDE SEQUENCE [LARGE SCALE GENOMIC DNA]</scope>
    <source>
        <strain evidence="6">MT8872</strain>
    </source>
</reference>
<dbReference type="PANTHER" id="PTHR18934">
    <property type="entry name" value="ATP-DEPENDENT RNA HELICASE"/>
    <property type="match status" value="1"/>
</dbReference>
<evidence type="ECO:0000313" key="6">
    <source>
        <dbReference type="Proteomes" id="UP000492821"/>
    </source>
</evidence>
<dbReference type="PANTHER" id="PTHR18934:SF221">
    <property type="entry name" value="ATP-DEPENDENT RNA HELICASE DHX34-RELATED"/>
    <property type="match status" value="1"/>
</dbReference>
<evidence type="ECO:0000259" key="4">
    <source>
        <dbReference type="PROSITE" id="PS51192"/>
    </source>
</evidence>
<keyword evidence="6" id="KW-1185">Reference proteome</keyword>
<dbReference type="SMART" id="SM00847">
    <property type="entry name" value="HA2"/>
    <property type="match status" value="1"/>
</dbReference>
<evidence type="ECO:0000256" key="3">
    <source>
        <dbReference type="SAM" id="MobiDB-lite"/>
    </source>
</evidence>
<keyword evidence="2" id="KW-0547">Nucleotide-binding</keyword>
<dbReference type="Pfam" id="PF00271">
    <property type="entry name" value="Helicase_C"/>
    <property type="match status" value="1"/>
</dbReference>
<dbReference type="SMART" id="SM00487">
    <property type="entry name" value="DEXDc"/>
    <property type="match status" value="1"/>
</dbReference>
<dbReference type="InterPro" id="IPR027417">
    <property type="entry name" value="P-loop_NTPase"/>
</dbReference>
<feature type="compositionally biased region" description="Basic and acidic residues" evidence="3">
    <location>
        <begin position="874"/>
        <end position="884"/>
    </location>
</feature>
<dbReference type="InterPro" id="IPR001650">
    <property type="entry name" value="Helicase_C-like"/>
</dbReference>
<reference evidence="7" key="2">
    <citation type="submission" date="2020-10" db="UniProtKB">
        <authorList>
            <consortium name="WormBaseParasite"/>
        </authorList>
    </citation>
    <scope>IDENTIFICATION</scope>
</reference>
<keyword evidence="2" id="KW-0347">Helicase</keyword>
<feature type="domain" description="Helicase ATP-binding" evidence="4">
    <location>
        <begin position="58"/>
        <end position="172"/>
    </location>
</feature>
<dbReference type="SMART" id="SM00490">
    <property type="entry name" value="HELICc"/>
    <property type="match status" value="1"/>
</dbReference>
<keyword evidence="1" id="KW-0378">Hydrolase</keyword>
<dbReference type="AlphaFoldDB" id="A0A7E4W0J0"/>
<dbReference type="InterPro" id="IPR007502">
    <property type="entry name" value="Helicase-assoc_dom"/>
</dbReference>
<organism evidence="6 7">
    <name type="scientific">Panagrellus redivivus</name>
    <name type="common">Microworm</name>
    <dbReference type="NCBI Taxonomy" id="6233"/>
    <lineage>
        <taxon>Eukaryota</taxon>
        <taxon>Metazoa</taxon>
        <taxon>Ecdysozoa</taxon>
        <taxon>Nematoda</taxon>
        <taxon>Chromadorea</taxon>
        <taxon>Rhabditida</taxon>
        <taxon>Tylenchina</taxon>
        <taxon>Panagrolaimomorpha</taxon>
        <taxon>Panagrolaimoidea</taxon>
        <taxon>Panagrolaimidae</taxon>
        <taxon>Panagrellus</taxon>
    </lineage>
</organism>
<dbReference type="GO" id="GO:0004386">
    <property type="term" value="F:helicase activity"/>
    <property type="evidence" value="ECO:0007669"/>
    <property type="project" value="UniProtKB-KW"/>
</dbReference>